<proteinExistence type="predicted"/>
<reference evidence="2" key="1">
    <citation type="journal article" date="2023" name="Mol. Phylogenet. Evol.">
        <title>Genome-scale phylogeny and comparative genomics of the fungal order Sordariales.</title>
        <authorList>
            <person name="Hensen N."/>
            <person name="Bonometti L."/>
            <person name="Westerberg I."/>
            <person name="Brannstrom I.O."/>
            <person name="Guillou S."/>
            <person name="Cros-Aarteil S."/>
            <person name="Calhoun S."/>
            <person name="Haridas S."/>
            <person name="Kuo A."/>
            <person name="Mondo S."/>
            <person name="Pangilinan J."/>
            <person name="Riley R."/>
            <person name="LaButti K."/>
            <person name="Andreopoulos B."/>
            <person name="Lipzen A."/>
            <person name="Chen C."/>
            <person name="Yan M."/>
            <person name="Daum C."/>
            <person name="Ng V."/>
            <person name="Clum A."/>
            <person name="Steindorff A."/>
            <person name="Ohm R.A."/>
            <person name="Martin F."/>
            <person name="Silar P."/>
            <person name="Natvig D.O."/>
            <person name="Lalanne C."/>
            <person name="Gautier V."/>
            <person name="Ament-Velasquez S.L."/>
            <person name="Kruys A."/>
            <person name="Hutchinson M.I."/>
            <person name="Powell A.J."/>
            <person name="Barry K."/>
            <person name="Miller A.N."/>
            <person name="Grigoriev I.V."/>
            <person name="Debuchy R."/>
            <person name="Gladieux P."/>
            <person name="Hiltunen Thoren M."/>
            <person name="Johannesson H."/>
        </authorList>
    </citation>
    <scope>NUCLEOTIDE SEQUENCE</scope>
    <source>
        <strain evidence="2">CBS 958.72</strain>
    </source>
</reference>
<organism evidence="2 3">
    <name type="scientific">Lasiosphaeria ovina</name>
    <dbReference type="NCBI Taxonomy" id="92902"/>
    <lineage>
        <taxon>Eukaryota</taxon>
        <taxon>Fungi</taxon>
        <taxon>Dikarya</taxon>
        <taxon>Ascomycota</taxon>
        <taxon>Pezizomycotina</taxon>
        <taxon>Sordariomycetes</taxon>
        <taxon>Sordariomycetidae</taxon>
        <taxon>Sordariales</taxon>
        <taxon>Lasiosphaeriaceae</taxon>
        <taxon>Lasiosphaeria</taxon>
    </lineage>
</organism>
<protein>
    <recommendedName>
        <fullName evidence="4">Secreted protein</fullName>
    </recommendedName>
</protein>
<evidence type="ECO:0000313" key="3">
    <source>
        <dbReference type="Proteomes" id="UP001287356"/>
    </source>
</evidence>
<dbReference type="AlphaFoldDB" id="A0AAE0NMW2"/>
<reference evidence="2" key="2">
    <citation type="submission" date="2023-06" db="EMBL/GenBank/DDBJ databases">
        <authorList>
            <consortium name="Lawrence Berkeley National Laboratory"/>
            <person name="Haridas S."/>
            <person name="Hensen N."/>
            <person name="Bonometti L."/>
            <person name="Westerberg I."/>
            <person name="Brannstrom I.O."/>
            <person name="Guillou S."/>
            <person name="Cros-Aarteil S."/>
            <person name="Calhoun S."/>
            <person name="Kuo A."/>
            <person name="Mondo S."/>
            <person name="Pangilinan J."/>
            <person name="Riley R."/>
            <person name="Labutti K."/>
            <person name="Andreopoulos B."/>
            <person name="Lipzen A."/>
            <person name="Chen C."/>
            <person name="Yanf M."/>
            <person name="Daum C."/>
            <person name="Ng V."/>
            <person name="Clum A."/>
            <person name="Steindorff A."/>
            <person name="Ohm R."/>
            <person name="Martin F."/>
            <person name="Silar P."/>
            <person name="Natvig D."/>
            <person name="Lalanne C."/>
            <person name="Gautier V."/>
            <person name="Ament-Velasquez S.L."/>
            <person name="Kruys A."/>
            <person name="Hutchinson M.I."/>
            <person name="Powell A.J."/>
            <person name="Barry K."/>
            <person name="Miller A.N."/>
            <person name="Grigoriev I.V."/>
            <person name="Debuchy R."/>
            <person name="Gladieux P."/>
            <person name="Thoren M.H."/>
            <person name="Johannesson H."/>
        </authorList>
    </citation>
    <scope>NUCLEOTIDE SEQUENCE</scope>
    <source>
        <strain evidence="2">CBS 958.72</strain>
    </source>
</reference>
<sequence>MVCEVFSRACSLGLVVLSLLVLLRCCDCRTAAKAVKTPAGSSCLGQGVGVGGDSRCTFAFSFESGFVVGIREFLDLPFSFFLSSSETYGCLSRSLLHTKIFTADRD</sequence>
<evidence type="ECO:0000256" key="1">
    <source>
        <dbReference type="SAM" id="SignalP"/>
    </source>
</evidence>
<dbReference type="EMBL" id="JAULSN010000001">
    <property type="protein sequence ID" value="KAK3384380.1"/>
    <property type="molecule type" value="Genomic_DNA"/>
</dbReference>
<keyword evidence="1" id="KW-0732">Signal</keyword>
<accession>A0AAE0NMW2</accession>
<gene>
    <name evidence="2" type="ORF">B0T24DRAFT_608192</name>
</gene>
<feature type="chain" id="PRO_5042065008" description="Secreted protein" evidence="1">
    <location>
        <begin position="29"/>
        <end position="106"/>
    </location>
</feature>
<evidence type="ECO:0000313" key="2">
    <source>
        <dbReference type="EMBL" id="KAK3384380.1"/>
    </source>
</evidence>
<dbReference type="Proteomes" id="UP001287356">
    <property type="component" value="Unassembled WGS sequence"/>
</dbReference>
<name>A0AAE0NMW2_9PEZI</name>
<keyword evidence="3" id="KW-1185">Reference proteome</keyword>
<evidence type="ECO:0008006" key="4">
    <source>
        <dbReference type="Google" id="ProtNLM"/>
    </source>
</evidence>
<comment type="caution">
    <text evidence="2">The sequence shown here is derived from an EMBL/GenBank/DDBJ whole genome shotgun (WGS) entry which is preliminary data.</text>
</comment>
<feature type="signal peptide" evidence="1">
    <location>
        <begin position="1"/>
        <end position="28"/>
    </location>
</feature>